<proteinExistence type="predicted"/>
<dbReference type="EMBL" id="JAGPYM010000013">
    <property type="protein sequence ID" value="KAH6887985.1"/>
    <property type="molecule type" value="Genomic_DNA"/>
</dbReference>
<protein>
    <submittedName>
        <fullName evidence="1">Uncharacterized protein</fullName>
    </submittedName>
</protein>
<sequence length="204" mass="22340">MVRSSAAAEANYTQSSSWQLPRALFALMFMSCPPKPATGYRSRGAVARAGHSTANVPLTAGDLISGLRTSLREVGPAKMPSPLRHRPGSASTCRSCRFEAGALQVQLQRCELRHDNYVSSRGYMLIPRVQFCLIRFRFLPLVSVPFRSDNGDISFCVRIGITSLPRPMPMPIHALGPCFSSLLAFAQAIHIHRPLDAPIVNSSF</sequence>
<evidence type="ECO:0000313" key="2">
    <source>
        <dbReference type="Proteomes" id="UP000777438"/>
    </source>
</evidence>
<keyword evidence="2" id="KW-1185">Reference proteome</keyword>
<comment type="caution">
    <text evidence="1">The sequence shown here is derived from an EMBL/GenBank/DDBJ whole genome shotgun (WGS) entry which is preliminary data.</text>
</comment>
<evidence type="ECO:0000313" key="1">
    <source>
        <dbReference type="EMBL" id="KAH6887985.1"/>
    </source>
</evidence>
<gene>
    <name evidence="1" type="ORF">B0T10DRAFT_65015</name>
</gene>
<reference evidence="1 2" key="1">
    <citation type="journal article" date="2021" name="Nat. Commun.">
        <title>Genetic determinants of endophytism in the Arabidopsis root mycobiome.</title>
        <authorList>
            <person name="Mesny F."/>
            <person name="Miyauchi S."/>
            <person name="Thiergart T."/>
            <person name="Pickel B."/>
            <person name="Atanasova L."/>
            <person name="Karlsson M."/>
            <person name="Huettel B."/>
            <person name="Barry K.W."/>
            <person name="Haridas S."/>
            <person name="Chen C."/>
            <person name="Bauer D."/>
            <person name="Andreopoulos W."/>
            <person name="Pangilinan J."/>
            <person name="LaButti K."/>
            <person name="Riley R."/>
            <person name="Lipzen A."/>
            <person name="Clum A."/>
            <person name="Drula E."/>
            <person name="Henrissat B."/>
            <person name="Kohler A."/>
            <person name="Grigoriev I.V."/>
            <person name="Martin F.M."/>
            <person name="Hacquard S."/>
        </authorList>
    </citation>
    <scope>NUCLEOTIDE SEQUENCE [LARGE SCALE GENOMIC DNA]</scope>
    <source>
        <strain evidence="1 2">MPI-CAGE-CH-0241</strain>
    </source>
</reference>
<name>A0A9P8W1X0_9HYPO</name>
<accession>A0A9P8W1X0</accession>
<dbReference type="Proteomes" id="UP000777438">
    <property type="component" value="Unassembled WGS sequence"/>
</dbReference>
<organism evidence="1 2">
    <name type="scientific">Thelonectria olida</name>
    <dbReference type="NCBI Taxonomy" id="1576542"/>
    <lineage>
        <taxon>Eukaryota</taxon>
        <taxon>Fungi</taxon>
        <taxon>Dikarya</taxon>
        <taxon>Ascomycota</taxon>
        <taxon>Pezizomycotina</taxon>
        <taxon>Sordariomycetes</taxon>
        <taxon>Hypocreomycetidae</taxon>
        <taxon>Hypocreales</taxon>
        <taxon>Nectriaceae</taxon>
        <taxon>Thelonectria</taxon>
    </lineage>
</organism>
<dbReference type="AlphaFoldDB" id="A0A9P8W1X0"/>